<comment type="domain">
    <text evidence="8">The DHHC domain is required for palmitoyltransferase activity.</text>
</comment>
<accession>A0AAW2XN70</accession>
<evidence type="ECO:0000256" key="1">
    <source>
        <dbReference type="ARBA" id="ARBA00004127"/>
    </source>
</evidence>
<feature type="transmembrane region" description="Helical" evidence="8">
    <location>
        <begin position="78"/>
        <end position="101"/>
    </location>
</feature>
<dbReference type="GO" id="GO:0005783">
    <property type="term" value="C:endoplasmic reticulum"/>
    <property type="evidence" value="ECO:0007669"/>
    <property type="project" value="TreeGrafter"/>
</dbReference>
<proteinExistence type="inferred from homology"/>
<keyword evidence="7 8" id="KW-0012">Acyltransferase</keyword>
<feature type="transmembrane region" description="Helical" evidence="8">
    <location>
        <begin position="50"/>
        <end position="72"/>
    </location>
</feature>
<feature type="transmembrane region" description="Helical" evidence="8">
    <location>
        <begin position="230"/>
        <end position="254"/>
    </location>
</feature>
<reference evidence="11" key="1">
    <citation type="submission" date="2020-06" db="EMBL/GenBank/DDBJ databases">
        <authorList>
            <person name="Li T."/>
            <person name="Hu X."/>
            <person name="Zhang T."/>
            <person name="Song X."/>
            <person name="Zhang H."/>
            <person name="Dai N."/>
            <person name="Sheng W."/>
            <person name="Hou X."/>
            <person name="Wei L."/>
        </authorList>
    </citation>
    <scope>NUCLEOTIDE SEQUENCE</scope>
    <source>
        <strain evidence="11">KEN1</strain>
        <tissue evidence="11">Leaf</tissue>
    </source>
</reference>
<comment type="subcellular location">
    <subcellularLocation>
        <location evidence="1">Endomembrane system</location>
        <topology evidence="1">Multi-pass membrane protein</topology>
    </subcellularLocation>
</comment>
<evidence type="ECO:0000256" key="3">
    <source>
        <dbReference type="ARBA" id="ARBA00022679"/>
    </source>
</evidence>
<dbReference type="EMBL" id="JACGWN010000004">
    <property type="protein sequence ID" value="KAL0453300.1"/>
    <property type="molecule type" value="Genomic_DNA"/>
</dbReference>
<organism evidence="11">
    <name type="scientific">Sesamum latifolium</name>
    <dbReference type="NCBI Taxonomy" id="2727402"/>
    <lineage>
        <taxon>Eukaryota</taxon>
        <taxon>Viridiplantae</taxon>
        <taxon>Streptophyta</taxon>
        <taxon>Embryophyta</taxon>
        <taxon>Tracheophyta</taxon>
        <taxon>Spermatophyta</taxon>
        <taxon>Magnoliopsida</taxon>
        <taxon>eudicotyledons</taxon>
        <taxon>Gunneridae</taxon>
        <taxon>Pentapetalae</taxon>
        <taxon>asterids</taxon>
        <taxon>lamiids</taxon>
        <taxon>Lamiales</taxon>
        <taxon>Pedaliaceae</taxon>
        <taxon>Sesamum</taxon>
    </lineage>
</organism>
<keyword evidence="6 8" id="KW-0472">Membrane</keyword>
<evidence type="ECO:0000256" key="8">
    <source>
        <dbReference type="RuleBase" id="RU079119"/>
    </source>
</evidence>
<keyword evidence="5 8" id="KW-1133">Transmembrane helix</keyword>
<evidence type="ECO:0000256" key="7">
    <source>
        <dbReference type="ARBA" id="ARBA00023315"/>
    </source>
</evidence>
<evidence type="ECO:0000259" key="10">
    <source>
        <dbReference type="Pfam" id="PF01529"/>
    </source>
</evidence>
<dbReference type="Pfam" id="PF01529">
    <property type="entry name" value="DHHC"/>
    <property type="match status" value="1"/>
</dbReference>
<gene>
    <name evidence="11" type="ORF">Slati_1308100</name>
</gene>
<comment type="caution">
    <text evidence="11">The sequence shown here is derived from an EMBL/GenBank/DDBJ whole genome shotgun (WGS) entry which is preliminary data.</text>
</comment>
<comment type="similarity">
    <text evidence="2 8">Belongs to the DHHC palmitoyltransferase family.</text>
</comment>
<evidence type="ECO:0000256" key="9">
    <source>
        <dbReference type="SAM" id="MobiDB-lite"/>
    </source>
</evidence>
<comment type="catalytic activity">
    <reaction evidence="8">
        <text>L-cysteinyl-[protein] + hexadecanoyl-CoA = S-hexadecanoyl-L-cysteinyl-[protein] + CoA</text>
        <dbReference type="Rhea" id="RHEA:36683"/>
        <dbReference type="Rhea" id="RHEA-COMP:10131"/>
        <dbReference type="Rhea" id="RHEA-COMP:11032"/>
        <dbReference type="ChEBI" id="CHEBI:29950"/>
        <dbReference type="ChEBI" id="CHEBI:57287"/>
        <dbReference type="ChEBI" id="CHEBI:57379"/>
        <dbReference type="ChEBI" id="CHEBI:74151"/>
        <dbReference type="EC" id="2.3.1.225"/>
    </reaction>
</comment>
<dbReference type="EC" id="2.3.1.225" evidence="8"/>
<dbReference type="AlphaFoldDB" id="A0AAW2XN70"/>
<keyword evidence="4 8" id="KW-0812">Transmembrane</keyword>
<keyword evidence="3 8" id="KW-0808">Transferase</keyword>
<evidence type="ECO:0000256" key="4">
    <source>
        <dbReference type="ARBA" id="ARBA00022692"/>
    </source>
</evidence>
<evidence type="ECO:0000256" key="6">
    <source>
        <dbReference type="ARBA" id="ARBA00023136"/>
    </source>
</evidence>
<sequence length="424" mass="47755">MGGPQNQDVALPSTCTDPPRPQTRLYQVWKGRNKFLCGGRLVFGPDGASVVLSTFLIGGPALAFCIRMLVWIPRTEVVYGHVVLIVGLVLTVLDLTFLYLTSARDPGIVPRNYRPPDSDGTVNGSTHTNWVNSGIPDLKLPRTKDLFVNGHTIRVKFCDTCLLYRPPRASHCSICNNCVQRFDHHCPWVGQCIGVRNYRTFFLFVSTSTILCLYVFVFSLLNLLREPVHIWTAMAGDVVSVILIVYCFISVWFVGGLSVFHSYLVSTNQTTYENFRYRYRKKENPYNKGIKNLKEVFLSEIPPSQNNFRAIVEEDEVTVPEPSDHSFVDGITSSKEKTDIEMGNKFEENSSLTLPDILRSLEFDDIDENLKDREASERSYSDQLVPLEPDIKEPMSSLTVEVDANAEEKCDGMISEQTKASAQA</sequence>
<feature type="region of interest" description="Disordered" evidence="9">
    <location>
        <begin position="372"/>
        <end position="424"/>
    </location>
</feature>
<evidence type="ECO:0000256" key="2">
    <source>
        <dbReference type="ARBA" id="ARBA00008574"/>
    </source>
</evidence>
<dbReference type="InterPro" id="IPR001594">
    <property type="entry name" value="Palmitoyltrfase_DHHC"/>
</dbReference>
<feature type="transmembrane region" description="Helical" evidence="8">
    <location>
        <begin position="201"/>
        <end position="224"/>
    </location>
</feature>
<feature type="compositionally biased region" description="Polar residues" evidence="9">
    <location>
        <begin position="415"/>
        <end position="424"/>
    </location>
</feature>
<protein>
    <recommendedName>
        <fullName evidence="8">S-acyltransferase</fullName>
        <ecNumber evidence="8">2.3.1.225</ecNumber>
    </recommendedName>
    <alternativeName>
        <fullName evidence="8">Palmitoyltransferase</fullName>
    </alternativeName>
</protein>
<evidence type="ECO:0000256" key="5">
    <source>
        <dbReference type="ARBA" id="ARBA00022989"/>
    </source>
</evidence>
<dbReference type="PANTHER" id="PTHR22883:SF391">
    <property type="entry name" value="PROTEIN S-ACYLTRANSFERASE 3-RELATED"/>
    <property type="match status" value="1"/>
</dbReference>
<name>A0AAW2XN70_9LAMI</name>
<reference evidence="11" key="2">
    <citation type="journal article" date="2024" name="Plant">
        <title>Genomic evolution and insights into agronomic trait innovations of Sesamum species.</title>
        <authorList>
            <person name="Miao H."/>
            <person name="Wang L."/>
            <person name="Qu L."/>
            <person name="Liu H."/>
            <person name="Sun Y."/>
            <person name="Le M."/>
            <person name="Wang Q."/>
            <person name="Wei S."/>
            <person name="Zheng Y."/>
            <person name="Lin W."/>
            <person name="Duan Y."/>
            <person name="Cao H."/>
            <person name="Xiong S."/>
            <person name="Wang X."/>
            <person name="Wei L."/>
            <person name="Li C."/>
            <person name="Ma Q."/>
            <person name="Ju M."/>
            <person name="Zhao R."/>
            <person name="Li G."/>
            <person name="Mu C."/>
            <person name="Tian Q."/>
            <person name="Mei H."/>
            <person name="Zhang T."/>
            <person name="Gao T."/>
            <person name="Zhang H."/>
        </authorList>
    </citation>
    <scope>NUCLEOTIDE SEQUENCE</scope>
    <source>
        <strain evidence="11">KEN1</strain>
    </source>
</reference>
<dbReference type="PANTHER" id="PTHR22883">
    <property type="entry name" value="ZINC FINGER DHHC DOMAIN CONTAINING PROTEIN"/>
    <property type="match status" value="1"/>
</dbReference>
<dbReference type="GO" id="GO:0005794">
    <property type="term" value="C:Golgi apparatus"/>
    <property type="evidence" value="ECO:0007669"/>
    <property type="project" value="TreeGrafter"/>
</dbReference>
<evidence type="ECO:0000313" key="11">
    <source>
        <dbReference type="EMBL" id="KAL0453300.1"/>
    </source>
</evidence>
<dbReference type="GO" id="GO:0006612">
    <property type="term" value="P:protein targeting to membrane"/>
    <property type="evidence" value="ECO:0007669"/>
    <property type="project" value="TreeGrafter"/>
</dbReference>
<dbReference type="GO" id="GO:0019706">
    <property type="term" value="F:protein-cysteine S-palmitoyltransferase activity"/>
    <property type="evidence" value="ECO:0007669"/>
    <property type="project" value="UniProtKB-EC"/>
</dbReference>
<dbReference type="InterPro" id="IPR039859">
    <property type="entry name" value="PFA4/ZDH16/20/ERF2-like"/>
</dbReference>
<feature type="domain" description="Palmitoyltransferase DHHC" evidence="10">
    <location>
        <begin position="154"/>
        <end position="276"/>
    </location>
</feature>
<dbReference type="PROSITE" id="PS50216">
    <property type="entry name" value="DHHC"/>
    <property type="match status" value="1"/>
</dbReference>